<dbReference type="RefSeq" id="WP_055466396.1">
    <property type="nucleotide sequence ID" value="NZ_LKHS01000010.1"/>
</dbReference>
<dbReference type="PANTHER" id="PTHR36307">
    <property type="entry name" value="FLAGELLA BASAL BODY P-RING FORMATION PROTEIN FLGA"/>
    <property type="match status" value="1"/>
</dbReference>
<reference evidence="9 10" key="1">
    <citation type="submission" date="2015-08" db="EMBL/GenBank/DDBJ databases">
        <title>Antibacterial properties of a collection of Vibrionaceae strains.</title>
        <authorList>
            <person name="Giubergia S."/>
        </authorList>
    </citation>
    <scope>NUCLEOTIDE SEQUENCE [LARGE SCALE GENOMIC DNA]</scope>
    <source>
        <strain evidence="9 10">S0821</strain>
    </source>
</reference>
<keyword evidence="10" id="KW-1185">Reference proteome</keyword>
<evidence type="ECO:0000256" key="2">
    <source>
        <dbReference type="ARBA" id="ARBA00010474"/>
    </source>
</evidence>
<keyword evidence="5 7" id="KW-0574">Periplasm</keyword>
<evidence type="ECO:0000256" key="1">
    <source>
        <dbReference type="ARBA" id="ARBA00004418"/>
    </source>
</evidence>
<evidence type="ECO:0000259" key="8">
    <source>
        <dbReference type="SMART" id="SM00858"/>
    </source>
</evidence>
<evidence type="ECO:0000256" key="6">
    <source>
        <dbReference type="ARBA" id="ARBA00025643"/>
    </source>
</evidence>
<evidence type="ECO:0000256" key="3">
    <source>
        <dbReference type="ARBA" id="ARBA00014754"/>
    </source>
</evidence>
<keyword evidence="7" id="KW-1005">Bacterial flagellum biogenesis</keyword>
<keyword evidence="4 7" id="KW-0732">Signal</keyword>
<dbReference type="InterPro" id="IPR017585">
    <property type="entry name" value="SAF_FlgA"/>
</dbReference>
<comment type="caution">
    <text evidence="9">The sequence shown here is derived from an EMBL/GenBank/DDBJ whole genome shotgun (WGS) entry which is preliminary data.</text>
</comment>
<keyword evidence="9" id="KW-0966">Cell projection</keyword>
<dbReference type="Gene3D" id="2.30.30.760">
    <property type="match status" value="1"/>
</dbReference>
<dbReference type="PANTHER" id="PTHR36307:SF1">
    <property type="entry name" value="FLAGELLA BASAL BODY P-RING FORMATION PROTEIN FLGA"/>
    <property type="match status" value="1"/>
</dbReference>
<dbReference type="NCBIfam" id="TIGR03170">
    <property type="entry name" value="flgA_cterm"/>
    <property type="match status" value="1"/>
</dbReference>
<protein>
    <recommendedName>
        <fullName evidence="3 7">Flagella basal body P-ring formation protein FlgA</fullName>
    </recommendedName>
</protein>
<dbReference type="GO" id="GO:0042597">
    <property type="term" value="C:periplasmic space"/>
    <property type="evidence" value="ECO:0007669"/>
    <property type="project" value="UniProtKB-SubCell"/>
</dbReference>
<feature type="domain" description="SAF" evidence="8">
    <location>
        <begin position="110"/>
        <end position="171"/>
    </location>
</feature>
<dbReference type="CDD" id="cd11614">
    <property type="entry name" value="SAF_CpaB_FlgA_like"/>
    <property type="match status" value="1"/>
</dbReference>
<keyword evidence="9" id="KW-0282">Flagellum</keyword>
<organism evidence="9 10">
    <name type="scientific">Vibrio furnissii</name>
    <dbReference type="NCBI Taxonomy" id="29494"/>
    <lineage>
        <taxon>Bacteria</taxon>
        <taxon>Pseudomonadati</taxon>
        <taxon>Pseudomonadota</taxon>
        <taxon>Gammaproteobacteria</taxon>
        <taxon>Vibrionales</taxon>
        <taxon>Vibrionaceae</taxon>
        <taxon>Vibrio</taxon>
    </lineage>
</organism>
<dbReference type="InterPro" id="IPR039246">
    <property type="entry name" value="Flagellar_FlgA"/>
</dbReference>
<evidence type="ECO:0000256" key="5">
    <source>
        <dbReference type="ARBA" id="ARBA00022764"/>
    </source>
</evidence>
<name>A0A0Q2N1D0_VIBFU</name>
<evidence type="ECO:0000256" key="7">
    <source>
        <dbReference type="RuleBase" id="RU362063"/>
    </source>
</evidence>
<dbReference type="AlphaFoldDB" id="A0A0Q2N1D0"/>
<feature type="signal peptide" evidence="7">
    <location>
        <begin position="1"/>
        <end position="24"/>
    </location>
</feature>
<sequence length="233" mass="25532">MRNRAFCALAVGVLSLQPFTTSRAQTLSAATQIESYLTTVIETALYGQFSAFENPKINIRLAPAAQHLAPCATSLHADKKSPDVLGTESWWVSCPTQWKIKATSVSSIDIEALTATRPLKKGHRLQGEDVAPSRVTLSSKSAVYREREQVIGSKLRRPIRASHLITSAHLEQNYVVLQGHSVTLRYRTAGFTLETVATAENNGLIGDTIWVRSRDSGRLLSVKVVGDGEVEQF</sequence>
<feature type="chain" id="PRO_5005965152" description="Flagella basal body P-ring formation protein FlgA" evidence="7">
    <location>
        <begin position="25"/>
        <end position="233"/>
    </location>
</feature>
<comment type="function">
    <text evidence="6 7">Involved in the assembly process of the P-ring formation. It may associate with FlgF on the rod constituting a structure essential for the P-ring assembly or may act as a modulator protein for the P-ring assembly.</text>
</comment>
<evidence type="ECO:0000256" key="4">
    <source>
        <dbReference type="ARBA" id="ARBA00022729"/>
    </source>
</evidence>
<dbReference type="Proteomes" id="UP000051221">
    <property type="component" value="Unassembled WGS sequence"/>
</dbReference>
<dbReference type="Gene3D" id="3.90.1210.10">
    <property type="entry name" value="Antifreeze-like/N-acetylneuraminic acid synthase C-terminal domain"/>
    <property type="match status" value="1"/>
</dbReference>
<dbReference type="GO" id="GO:0044780">
    <property type="term" value="P:bacterial-type flagellum assembly"/>
    <property type="evidence" value="ECO:0007669"/>
    <property type="project" value="InterPro"/>
</dbReference>
<accession>A0A0Q2N1D0</accession>
<comment type="similarity">
    <text evidence="2 7">Belongs to the FlgA family.</text>
</comment>
<comment type="subcellular location">
    <subcellularLocation>
        <location evidence="1 7">Periplasm</location>
    </subcellularLocation>
</comment>
<dbReference type="InParanoid" id="A0A0Q2N1D0"/>
<evidence type="ECO:0000313" key="10">
    <source>
        <dbReference type="Proteomes" id="UP000051221"/>
    </source>
</evidence>
<gene>
    <name evidence="9" type="ORF">AMR76_13910</name>
</gene>
<dbReference type="EMBL" id="LKHS01000010">
    <property type="protein sequence ID" value="KQH85591.1"/>
    <property type="molecule type" value="Genomic_DNA"/>
</dbReference>
<evidence type="ECO:0000313" key="9">
    <source>
        <dbReference type="EMBL" id="KQH85591.1"/>
    </source>
</evidence>
<proteinExistence type="inferred from homology"/>
<dbReference type="InterPro" id="IPR013974">
    <property type="entry name" value="SAF"/>
</dbReference>
<dbReference type="Pfam" id="PF13144">
    <property type="entry name" value="ChapFlgA"/>
    <property type="match status" value="1"/>
</dbReference>
<keyword evidence="9" id="KW-0969">Cilium</keyword>
<dbReference type="SMART" id="SM00858">
    <property type="entry name" value="SAF"/>
    <property type="match status" value="1"/>
</dbReference>